<dbReference type="KEGG" id="gpi:GPICK_15915"/>
<evidence type="ECO:0000313" key="3">
    <source>
        <dbReference type="Proteomes" id="UP000057609"/>
    </source>
</evidence>
<keyword evidence="1" id="KW-0812">Transmembrane</keyword>
<sequence length="129" mass="14356">MEITPTLGIAIMMNNYFHDVATALLAASAFVLYAVYRVEESCTGPGATEFFLKTYRRMVRLARFALAWIVLGGIPRTIFYTRFEWANAAGKGQVPALIVKHILMVILVAGGVWGWRKLQRKVARCSSAS</sequence>
<keyword evidence="1" id="KW-0472">Membrane</keyword>
<dbReference type="HOGENOM" id="CLU_1945682_0_0_7"/>
<dbReference type="OrthoDB" id="5396624at2"/>
<feature type="transmembrane region" description="Helical" evidence="1">
    <location>
        <begin position="20"/>
        <end position="38"/>
    </location>
</feature>
<reference evidence="2 3" key="1">
    <citation type="journal article" date="2015" name="Genome Announc.">
        <title>Complete Genome of Geobacter pickeringii G13T, a Metal-Reducing Isolate from Sedimentary Kaolin Deposits.</title>
        <authorList>
            <person name="Badalamenti J.P."/>
            <person name="Bond D.R."/>
        </authorList>
    </citation>
    <scope>NUCLEOTIDE SEQUENCE [LARGE SCALE GENOMIC DNA]</scope>
    <source>
        <strain evidence="2 3">G13</strain>
    </source>
</reference>
<feature type="transmembrane region" description="Helical" evidence="1">
    <location>
        <begin position="59"/>
        <end position="78"/>
    </location>
</feature>
<proteinExistence type="predicted"/>
<organism evidence="2 3">
    <name type="scientific">Geobacter pickeringii</name>
    <dbReference type="NCBI Taxonomy" id="345632"/>
    <lineage>
        <taxon>Bacteria</taxon>
        <taxon>Pseudomonadati</taxon>
        <taxon>Thermodesulfobacteriota</taxon>
        <taxon>Desulfuromonadia</taxon>
        <taxon>Geobacterales</taxon>
        <taxon>Geobacteraceae</taxon>
        <taxon>Geobacter</taxon>
    </lineage>
</organism>
<accession>A0A0B5BDV7</accession>
<evidence type="ECO:0000256" key="1">
    <source>
        <dbReference type="SAM" id="Phobius"/>
    </source>
</evidence>
<gene>
    <name evidence="2" type="ORF">GPICK_15915</name>
</gene>
<dbReference type="STRING" id="345632.GPICK_15915"/>
<evidence type="ECO:0000313" key="2">
    <source>
        <dbReference type="EMBL" id="AJE04657.1"/>
    </source>
</evidence>
<dbReference type="AlphaFoldDB" id="A0A0B5BDV7"/>
<feature type="transmembrane region" description="Helical" evidence="1">
    <location>
        <begin position="98"/>
        <end position="115"/>
    </location>
</feature>
<keyword evidence="3" id="KW-1185">Reference proteome</keyword>
<dbReference type="RefSeq" id="WP_039744862.1">
    <property type="nucleotide sequence ID" value="NZ_CP009788.1"/>
</dbReference>
<name>A0A0B5BDV7_9BACT</name>
<keyword evidence="1" id="KW-1133">Transmembrane helix</keyword>
<dbReference type="EMBL" id="CP009788">
    <property type="protein sequence ID" value="AJE04657.1"/>
    <property type="molecule type" value="Genomic_DNA"/>
</dbReference>
<dbReference type="Proteomes" id="UP000057609">
    <property type="component" value="Chromosome"/>
</dbReference>
<protein>
    <submittedName>
        <fullName evidence="2">Uncharacterized protein</fullName>
    </submittedName>
</protein>